<feature type="region of interest" description="Disordered" evidence="3">
    <location>
        <begin position="1"/>
        <end position="22"/>
    </location>
</feature>
<evidence type="ECO:0000313" key="6">
    <source>
        <dbReference type="Proteomes" id="UP000298030"/>
    </source>
</evidence>
<keyword evidence="6" id="KW-1185">Reference proteome</keyword>
<feature type="transmembrane region" description="Helical" evidence="4">
    <location>
        <begin position="396"/>
        <end position="417"/>
    </location>
</feature>
<evidence type="ECO:0000313" key="5">
    <source>
        <dbReference type="EMBL" id="TEB26342.1"/>
    </source>
</evidence>
<dbReference type="SUPFAM" id="SSF103473">
    <property type="entry name" value="MFS general substrate transporter"/>
    <property type="match status" value="1"/>
</dbReference>
<dbReference type="GO" id="GO:0022857">
    <property type="term" value="F:transmembrane transporter activity"/>
    <property type="evidence" value="ECO:0007669"/>
    <property type="project" value="InterPro"/>
</dbReference>
<feature type="compositionally biased region" description="Basic and acidic residues" evidence="3">
    <location>
        <begin position="10"/>
        <end position="22"/>
    </location>
</feature>
<feature type="transmembrane region" description="Helical" evidence="4">
    <location>
        <begin position="51"/>
        <end position="75"/>
    </location>
</feature>
<dbReference type="EMBL" id="QPFP01000049">
    <property type="protein sequence ID" value="TEB26342.1"/>
    <property type="molecule type" value="Genomic_DNA"/>
</dbReference>
<dbReference type="OrthoDB" id="6499973at2759"/>
<keyword evidence="4" id="KW-0812">Transmembrane</keyword>
<organism evidence="5 6">
    <name type="scientific">Coprinellus micaceus</name>
    <name type="common">Glistening ink-cap mushroom</name>
    <name type="synonym">Coprinus micaceus</name>
    <dbReference type="NCBI Taxonomy" id="71717"/>
    <lineage>
        <taxon>Eukaryota</taxon>
        <taxon>Fungi</taxon>
        <taxon>Dikarya</taxon>
        <taxon>Basidiomycota</taxon>
        <taxon>Agaricomycotina</taxon>
        <taxon>Agaricomycetes</taxon>
        <taxon>Agaricomycetidae</taxon>
        <taxon>Agaricales</taxon>
        <taxon>Agaricineae</taxon>
        <taxon>Psathyrellaceae</taxon>
        <taxon>Coprinellus</taxon>
    </lineage>
</organism>
<dbReference type="Gene3D" id="1.20.1250.20">
    <property type="entry name" value="MFS general substrate transporter like domains"/>
    <property type="match status" value="2"/>
</dbReference>
<reference evidence="5 6" key="1">
    <citation type="journal article" date="2019" name="Nat. Ecol. Evol.">
        <title>Megaphylogeny resolves global patterns of mushroom evolution.</title>
        <authorList>
            <person name="Varga T."/>
            <person name="Krizsan K."/>
            <person name="Foldi C."/>
            <person name="Dima B."/>
            <person name="Sanchez-Garcia M."/>
            <person name="Sanchez-Ramirez S."/>
            <person name="Szollosi G.J."/>
            <person name="Szarkandi J.G."/>
            <person name="Papp V."/>
            <person name="Albert L."/>
            <person name="Andreopoulos W."/>
            <person name="Angelini C."/>
            <person name="Antonin V."/>
            <person name="Barry K.W."/>
            <person name="Bougher N.L."/>
            <person name="Buchanan P."/>
            <person name="Buyck B."/>
            <person name="Bense V."/>
            <person name="Catcheside P."/>
            <person name="Chovatia M."/>
            <person name="Cooper J."/>
            <person name="Damon W."/>
            <person name="Desjardin D."/>
            <person name="Finy P."/>
            <person name="Geml J."/>
            <person name="Haridas S."/>
            <person name="Hughes K."/>
            <person name="Justo A."/>
            <person name="Karasinski D."/>
            <person name="Kautmanova I."/>
            <person name="Kiss B."/>
            <person name="Kocsube S."/>
            <person name="Kotiranta H."/>
            <person name="LaButti K.M."/>
            <person name="Lechner B.E."/>
            <person name="Liimatainen K."/>
            <person name="Lipzen A."/>
            <person name="Lukacs Z."/>
            <person name="Mihaltcheva S."/>
            <person name="Morgado L.N."/>
            <person name="Niskanen T."/>
            <person name="Noordeloos M.E."/>
            <person name="Ohm R.A."/>
            <person name="Ortiz-Santana B."/>
            <person name="Ovrebo C."/>
            <person name="Racz N."/>
            <person name="Riley R."/>
            <person name="Savchenko A."/>
            <person name="Shiryaev A."/>
            <person name="Soop K."/>
            <person name="Spirin V."/>
            <person name="Szebenyi C."/>
            <person name="Tomsovsky M."/>
            <person name="Tulloss R.E."/>
            <person name="Uehling J."/>
            <person name="Grigoriev I.V."/>
            <person name="Vagvolgyi C."/>
            <person name="Papp T."/>
            <person name="Martin F.M."/>
            <person name="Miettinen O."/>
            <person name="Hibbett D.S."/>
            <person name="Nagy L.G."/>
        </authorList>
    </citation>
    <scope>NUCLEOTIDE SEQUENCE [LARGE SCALE GENOMIC DNA]</scope>
    <source>
        <strain evidence="5 6">FP101781</strain>
    </source>
</reference>
<protein>
    <submittedName>
        <fullName evidence="5">MFS general substrate transporter</fullName>
    </submittedName>
</protein>
<dbReference type="Pfam" id="PF07690">
    <property type="entry name" value="MFS_1"/>
    <property type="match status" value="1"/>
</dbReference>
<dbReference type="InterPro" id="IPR050327">
    <property type="entry name" value="Proton-linked_MCT"/>
</dbReference>
<evidence type="ECO:0000256" key="4">
    <source>
        <dbReference type="SAM" id="Phobius"/>
    </source>
</evidence>
<feature type="transmembrane region" description="Helical" evidence="4">
    <location>
        <begin position="305"/>
        <end position="323"/>
    </location>
</feature>
<dbReference type="PANTHER" id="PTHR11360:SF234">
    <property type="entry name" value="MFS-TYPE TRANSPORTER DBAD-RELATED"/>
    <property type="match status" value="1"/>
</dbReference>
<feature type="transmembrane region" description="Helical" evidence="4">
    <location>
        <begin position="271"/>
        <end position="293"/>
    </location>
</feature>
<dbReference type="GO" id="GO:0016020">
    <property type="term" value="C:membrane"/>
    <property type="evidence" value="ECO:0007669"/>
    <property type="project" value="UniProtKB-SubCell"/>
</dbReference>
<comment type="caution">
    <text evidence="5">The sequence shown here is derived from an EMBL/GenBank/DDBJ whole genome shotgun (WGS) entry which is preliminary data.</text>
</comment>
<feature type="transmembrane region" description="Helical" evidence="4">
    <location>
        <begin position="423"/>
        <end position="449"/>
    </location>
</feature>
<feature type="transmembrane region" description="Helical" evidence="4">
    <location>
        <begin position="212"/>
        <end position="234"/>
    </location>
</feature>
<dbReference type="STRING" id="71717.A0A4Y7SWX9"/>
<feature type="transmembrane region" description="Helical" evidence="4">
    <location>
        <begin position="335"/>
        <end position="354"/>
    </location>
</feature>
<feature type="transmembrane region" description="Helical" evidence="4">
    <location>
        <begin position="87"/>
        <end position="106"/>
    </location>
</feature>
<keyword evidence="4" id="KW-0472">Membrane</keyword>
<evidence type="ECO:0000256" key="2">
    <source>
        <dbReference type="ARBA" id="ARBA00006727"/>
    </source>
</evidence>
<name>A0A4Y7SWX9_COPMI</name>
<evidence type="ECO:0000256" key="1">
    <source>
        <dbReference type="ARBA" id="ARBA00004141"/>
    </source>
</evidence>
<proteinExistence type="inferred from homology"/>
<feature type="transmembrane region" description="Helical" evidence="4">
    <location>
        <begin position="360"/>
        <end position="384"/>
    </location>
</feature>
<dbReference type="AlphaFoldDB" id="A0A4Y7SWX9"/>
<feature type="transmembrane region" description="Helical" evidence="4">
    <location>
        <begin position="118"/>
        <end position="140"/>
    </location>
</feature>
<comment type="similarity">
    <text evidence="2">Belongs to the major facilitator superfamily. Monocarboxylate porter (TC 2.A.1.13) family.</text>
</comment>
<dbReference type="InterPro" id="IPR036259">
    <property type="entry name" value="MFS_trans_sf"/>
</dbReference>
<accession>A0A4Y7SWX9</accession>
<keyword evidence="4" id="KW-1133">Transmembrane helix</keyword>
<sequence length="459" mass="49412">MALPEPSSPGEREKGHDDDKEKAGAIAENELSVAASDEAGEDIGTEGGYRAWATVLGGFFVQFCGFAYCTSFGVFQDYYTRIYLSEASPSAISWIGSVSAFLSIALSLATGPLYDKGYFYHLLYSGCFLMAFSLFMTSLAKPNQLYQVFLSQGVGYGLGSGLAYLPTVAVVSQHFKRRQSLAMILIHSGSSVGAIVHPLMLNKLLGNPNVSFATTVRASAGLNTGLLVIACLLIRDGTLKAPPRLVQNSEARVTKPGLSEVLRRCARDVPFVIFALSSFTFATGIWFPGFYLQLSAIMHGVPQSFWSYIFTIMNSVGLVGTLLPTLMLQRIRIDFTFIFSALVIASSVFAMMGLKDLASTAAITVLFGFFIGSFFSLQAPMVALLTEDSSQLGTRLGIAFAFGACGALVGPPIHGTLLTGDFIWWRPAVFSGIFSLAGALGFATIPILIRRRRLARGVR</sequence>
<comment type="subcellular location">
    <subcellularLocation>
        <location evidence="1">Membrane</location>
        <topology evidence="1">Multi-pass membrane protein</topology>
    </subcellularLocation>
</comment>
<gene>
    <name evidence="5" type="ORF">FA13DRAFT_1737513</name>
</gene>
<dbReference type="PANTHER" id="PTHR11360">
    <property type="entry name" value="MONOCARBOXYLATE TRANSPORTER"/>
    <property type="match status" value="1"/>
</dbReference>
<feature type="transmembrane region" description="Helical" evidence="4">
    <location>
        <begin position="181"/>
        <end position="200"/>
    </location>
</feature>
<dbReference type="InterPro" id="IPR011701">
    <property type="entry name" value="MFS"/>
</dbReference>
<dbReference type="Proteomes" id="UP000298030">
    <property type="component" value="Unassembled WGS sequence"/>
</dbReference>
<evidence type="ECO:0000256" key="3">
    <source>
        <dbReference type="SAM" id="MobiDB-lite"/>
    </source>
</evidence>